<evidence type="ECO:0000313" key="1">
    <source>
        <dbReference type="EMBL" id="KAJ9114495.1"/>
    </source>
</evidence>
<keyword evidence="2" id="KW-1185">Reference proteome</keyword>
<gene>
    <name evidence="1" type="ORF">QFC20_001368</name>
</gene>
<dbReference type="EMBL" id="JASBWS010000008">
    <property type="protein sequence ID" value="KAJ9114495.1"/>
    <property type="molecule type" value="Genomic_DNA"/>
</dbReference>
<reference evidence="1" key="1">
    <citation type="submission" date="2023-04" db="EMBL/GenBank/DDBJ databases">
        <title>Draft Genome sequencing of Naganishia species isolated from polar environments using Oxford Nanopore Technology.</title>
        <authorList>
            <person name="Leo P."/>
            <person name="Venkateswaran K."/>
        </authorList>
    </citation>
    <scope>NUCLEOTIDE SEQUENCE</scope>
    <source>
        <strain evidence="1">MNA-CCFEE 5262</strain>
    </source>
</reference>
<accession>A0ACC2WTH5</accession>
<evidence type="ECO:0000313" key="2">
    <source>
        <dbReference type="Proteomes" id="UP001230649"/>
    </source>
</evidence>
<name>A0ACC2WTH5_9TREE</name>
<dbReference type="Proteomes" id="UP001230649">
    <property type="component" value="Unassembled WGS sequence"/>
</dbReference>
<sequence length="840" mass="92216">MDSLHARVQALARQVDRLRQRADDLESGWEPPSPAQALPSRRWLVPPPVSSPAEIRSRKIGSGSAEMHGSRAERRRARLDALRMGNPTPSTTGTGTDTAVNQQREAPPTSSRTTASSASRTSRSSVPLAENIPRTTTSTPQLTEPSPPRPQDVPSGTMEALQRLRQRAADIQPASARRLTVIVVDDSPTPTPPVGERIALGPIQGYASSVPLLDPAPVDEQGPLIPRRTRGSTRDAGRSYVPLDWRRPVVAGRQVGREGEGEGMTSRGRMVAERTRERVAGAADTAGGEETAGGDDARDAGYERWIARSARPTRRVEGAPRETRFPEVDDSQRPRLADIIRAHRLEVEMEFPTPAEAARSGLMDRVQAIAESASVSETPEERPDSVPDTFGDAAMAELRLLQNTVTRLNDRLEVARSNMAMLAAARSSLREHEENVERMAAAQMARVPGEATRTSETPVNQNQTLARRPSFPSPRTPIHPHHRPRLGAQPIALVVNMDNMNSFDVNFDGNIVYRPISAREPDRELIARCLSMLPGGRDGTPSRWMRLTGGVHGRPRRAGTSAGFWVRWVCEDAERSGLRHRSMDMTTLPRITGFDFAVSPPDDDAFVRADEIEFYTARTRLQPTVGPWMHSRVRVEPFEHDPPVAPWGTSAHVRQSIQQLGGLAPGHFMRYHLAERRVEARNDRTAISSSRGSLERVLDSYESLGMDLTSDAVPAVPLADNPIGETSDPDTAWLMGYEPAIGQIRASWRAHYRRTREEDPVAGAAVFTESAYAQTRREGGASGPSNELWSRDYLDENGVPLPALPVNQVVQSIREDAARDSVSPIVVGSGRPASLRITYV</sequence>
<comment type="caution">
    <text evidence="1">The sequence shown here is derived from an EMBL/GenBank/DDBJ whole genome shotgun (WGS) entry which is preliminary data.</text>
</comment>
<proteinExistence type="predicted"/>
<organism evidence="1 2">
    <name type="scientific">Naganishia adeliensis</name>
    <dbReference type="NCBI Taxonomy" id="92952"/>
    <lineage>
        <taxon>Eukaryota</taxon>
        <taxon>Fungi</taxon>
        <taxon>Dikarya</taxon>
        <taxon>Basidiomycota</taxon>
        <taxon>Agaricomycotina</taxon>
        <taxon>Tremellomycetes</taxon>
        <taxon>Filobasidiales</taxon>
        <taxon>Filobasidiaceae</taxon>
        <taxon>Naganishia</taxon>
    </lineage>
</organism>
<protein>
    <submittedName>
        <fullName evidence="1">Uncharacterized protein</fullName>
    </submittedName>
</protein>